<dbReference type="SMART" id="SM00875">
    <property type="entry name" value="BACK"/>
    <property type="match status" value="1"/>
</dbReference>
<keyword evidence="2" id="KW-1185">Reference proteome</keyword>
<name>A0A7E6EWX6_9MOLL</name>
<organism evidence="2 3">
    <name type="scientific">Octopus sinensis</name>
    <name type="common">East Asian common octopus</name>
    <dbReference type="NCBI Taxonomy" id="2607531"/>
    <lineage>
        <taxon>Eukaryota</taxon>
        <taxon>Metazoa</taxon>
        <taxon>Spiralia</taxon>
        <taxon>Lophotrochozoa</taxon>
        <taxon>Mollusca</taxon>
        <taxon>Cephalopoda</taxon>
        <taxon>Coleoidea</taxon>
        <taxon>Octopodiformes</taxon>
        <taxon>Octopoda</taxon>
        <taxon>Incirrata</taxon>
        <taxon>Octopodidae</taxon>
        <taxon>Octopus</taxon>
    </lineage>
</organism>
<dbReference type="InterPro" id="IPR011705">
    <property type="entry name" value="BACK"/>
</dbReference>
<dbReference type="InterPro" id="IPR008974">
    <property type="entry name" value="TRAF-like"/>
</dbReference>
<dbReference type="Gene3D" id="1.25.40.420">
    <property type="match status" value="1"/>
</dbReference>
<dbReference type="SUPFAM" id="SSF49599">
    <property type="entry name" value="TRAF domain-like"/>
    <property type="match status" value="1"/>
</dbReference>
<dbReference type="Pfam" id="PF00651">
    <property type="entry name" value="BTB"/>
    <property type="match status" value="1"/>
</dbReference>
<dbReference type="PANTHER" id="PTHR24410">
    <property type="entry name" value="HL07962P-RELATED"/>
    <property type="match status" value="1"/>
</dbReference>
<dbReference type="InterPro" id="IPR000210">
    <property type="entry name" value="BTB/POZ_dom"/>
</dbReference>
<sequence length="570" mass="66053">MKFVSSTRGGMYLHSVYWEWMGRTIDSSPSCRDKPLSQYISSLKSFCLEAQQTADQLTGILWNGPSACYKQISDAKCFPSFPISKHNMASPPRFAYLDLENSQNQNNTNTKAKSNNEIPAGASSFMEVLTPTTFSLALESNAGIDCFGNERHALANQAKFFNNQLLSDITLVVVKKKYFCHKLILVKSSDVFERMFSSDWDKSQRKEIELQEDSMCATVFPRFLKFLYSCHVRLNIGNTLSMLILSDKYNVEDLRNVCINFACTCIIPRLQLKDVFHIWFQYATKCYHKKLVQACVQALSEKMDDIMMSVEWEQEWLTIERDQLIEFLKSSELTIKDEYELWEAVLKWLLSTEHPTRAENLRSNVKTVIEHIRFPMMTPDQLCQVENCKVVLEMPDIFQPFLMQAYKYHALPLTSRAMIKEFTSASFLLRNYTDLRWDKRVVIQRYTECQKCAEVSFRFATRASTFPAQTWEWELKLHPKGFSSTCDDFRAVLYSNLILDQPRPVEYLLSLVDREKILHSVSGKKNFSKTRYTTDTEMDKKISLSDLSQPNCPLLIDDNLVLQIVLRPVG</sequence>
<evidence type="ECO:0000259" key="1">
    <source>
        <dbReference type="PROSITE" id="PS50097"/>
    </source>
</evidence>
<dbReference type="Pfam" id="PF07707">
    <property type="entry name" value="BACK"/>
    <property type="match status" value="1"/>
</dbReference>
<dbReference type="Gene3D" id="3.30.710.10">
    <property type="entry name" value="Potassium Channel Kv1.1, Chain A"/>
    <property type="match status" value="1"/>
</dbReference>
<dbReference type="InterPro" id="IPR056184">
    <property type="entry name" value="TRAF_BTBD17"/>
</dbReference>
<accession>A0A7E6EWX6</accession>
<reference evidence="3" key="1">
    <citation type="submission" date="2025-08" db="UniProtKB">
        <authorList>
            <consortium name="RefSeq"/>
        </authorList>
    </citation>
    <scope>IDENTIFICATION</scope>
</reference>
<dbReference type="Proteomes" id="UP000515154">
    <property type="component" value="Linkage group LG5"/>
</dbReference>
<gene>
    <name evidence="3" type="primary">LOC115211835</name>
</gene>
<dbReference type="PROSITE" id="PS50097">
    <property type="entry name" value="BTB"/>
    <property type="match status" value="1"/>
</dbReference>
<proteinExistence type="predicted"/>
<dbReference type="AlphaFoldDB" id="A0A7E6EWX6"/>
<dbReference type="InterPro" id="IPR051481">
    <property type="entry name" value="BTB-POZ/Galectin-3-binding"/>
</dbReference>
<protein>
    <submittedName>
        <fullName evidence="3">BTB/POZ domain-containing protein 17-like isoform X1</fullName>
    </submittedName>
</protein>
<evidence type="ECO:0000313" key="2">
    <source>
        <dbReference type="Proteomes" id="UP000515154"/>
    </source>
</evidence>
<dbReference type="InterPro" id="IPR011333">
    <property type="entry name" value="SKP1/BTB/POZ_sf"/>
</dbReference>
<feature type="domain" description="BTB" evidence="1">
    <location>
        <begin position="167"/>
        <end position="236"/>
    </location>
</feature>
<dbReference type="Gene3D" id="2.60.210.10">
    <property type="entry name" value="Apoptosis, Tumor Necrosis Factor Receptor Associated Protein 2, Chain A"/>
    <property type="match status" value="1"/>
</dbReference>
<dbReference type="RefSeq" id="XP_036359257.1">
    <property type="nucleotide sequence ID" value="XM_036503364.1"/>
</dbReference>
<dbReference type="SMART" id="SM00225">
    <property type="entry name" value="BTB"/>
    <property type="match status" value="1"/>
</dbReference>
<dbReference type="CDD" id="cd18493">
    <property type="entry name" value="BACK_BTBD17"/>
    <property type="match status" value="1"/>
</dbReference>
<evidence type="ECO:0000313" key="3">
    <source>
        <dbReference type="RefSeq" id="XP_036359257.1"/>
    </source>
</evidence>
<dbReference type="SUPFAM" id="SSF54695">
    <property type="entry name" value="POZ domain"/>
    <property type="match status" value="1"/>
</dbReference>
<dbReference type="Pfam" id="PF23651">
    <property type="entry name" value="TRAF_BTBD17"/>
    <property type="match status" value="1"/>
</dbReference>
<dbReference type="PANTHER" id="PTHR24410:SF47">
    <property type="entry name" value="BTB DOMAIN-CONTAINING PROTEIN"/>
    <property type="match status" value="1"/>
</dbReference>